<comment type="caution">
    <text evidence="2">The sequence shown here is derived from an EMBL/GenBank/DDBJ whole genome shotgun (WGS) entry which is preliminary data.</text>
</comment>
<dbReference type="EMBL" id="AMGW01000003">
    <property type="protein sequence ID" value="EXJ60423.1"/>
    <property type="molecule type" value="Genomic_DNA"/>
</dbReference>
<evidence type="ECO:0000256" key="1">
    <source>
        <dbReference type="SAM" id="MobiDB-lite"/>
    </source>
</evidence>
<accession>W9VXN3</accession>
<dbReference type="AlphaFoldDB" id="W9VXN3"/>
<sequence>MENDFVEPDFMDGYFGDGPYGPTSSAVETQDRFSFTNGIDLDPLYGEVHNGIPPGYEPYGPTDSAMTSQDQFAFSGSAQLDPTSGEVDNGIPPEPYGPIASAVTSQDQVTFTDNLEIIFNDNVLFTSTDNVQSTFSDNVQSTFSDNVQSTFSDNVQFASTDNVQFTFSDNAQFIPIDNSQFTFTENIQLDLTDDEVFNGIPPIDEPSGPNPLAFYDPFLDLFTADTSIPVDPQIQEMDNGVLREIVHTEPQGSTDSSVNPSTVPDTVQLDPDNNDDDGRAVARSELEATTTVIHSDQVDPNGDDDDCSIISRGEFEATTAVMDTAQADPGDGDDEIRIITRDEFEATPAVIAAQREALELLRSKRYDEYVLRHLPGLLNGAQLNLDWLYAGESEDGYEGEPEDTPGTEWALRDDLSYNDERELNALDLPEEPDQDAANANGTVLINREEEEMSSGVRARIDNSSNPSAETMVQDPLTRNSDVELDDALLNDGQALDSHLFRLQGISMNLLRIEEVIREDEAKNKARLEALWIDNTDVRRRGLRGGTARKNRQDHGNYVKFGETAALSAEFHQHRLDVEKQDYEGRNRQAGFSALGELLEQAHSWIREQLGICEDMIRCMNTGDIGLPSVSAKISNMNAIVFGEPEENRAGKIADIEEMLQAFADEYHFKLD</sequence>
<protein>
    <submittedName>
        <fullName evidence="2">Uncharacterized protein</fullName>
    </submittedName>
</protein>
<dbReference type="GeneID" id="19179161"/>
<feature type="region of interest" description="Disordered" evidence="1">
    <location>
        <begin position="250"/>
        <end position="279"/>
    </location>
</feature>
<evidence type="ECO:0000313" key="2">
    <source>
        <dbReference type="EMBL" id="EXJ60423.1"/>
    </source>
</evidence>
<dbReference type="HOGENOM" id="CLU_409371_0_0_1"/>
<feature type="region of interest" description="Disordered" evidence="1">
    <location>
        <begin position="446"/>
        <end position="473"/>
    </location>
</feature>
<organism evidence="2 3">
    <name type="scientific">Cladophialophora yegresii CBS 114405</name>
    <dbReference type="NCBI Taxonomy" id="1182544"/>
    <lineage>
        <taxon>Eukaryota</taxon>
        <taxon>Fungi</taxon>
        <taxon>Dikarya</taxon>
        <taxon>Ascomycota</taxon>
        <taxon>Pezizomycotina</taxon>
        <taxon>Eurotiomycetes</taxon>
        <taxon>Chaetothyriomycetidae</taxon>
        <taxon>Chaetothyriales</taxon>
        <taxon>Herpotrichiellaceae</taxon>
        <taxon>Cladophialophora</taxon>
    </lineage>
</organism>
<feature type="compositionally biased region" description="Polar residues" evidence="1">
    <location>
        <begin position="461"/>
        <end position="470"/>
    </location>
</feature>
<feature type="compositionally biased region" description="Polar residues" evidence="1">
    <location>
        <begin position="250"/>
        <end position="265"/>
    </location>
</feature>
<dbReference type="RefSeq" id="XP_007756776.1">
    <property type="nucleotide sequence ID" value="XM_007758586.1"/>
</dbReference>
<dbReference type="VEuPathDB" id="FungiDB:A1O7_04575"/>
<reference evidence="2 3" key="1">
    <citation type="submission" date="2013-03" db="EMBL/GenBank/DDBJ databases">
        <title>The Genome Sequence of Cladophialophora yegresii CBS 114405.</title>
        <authorList>
            <consortium name="The Broad Institute Genomics Platform"/>
            <person name="Cuomo C."/>
            <person name="de Hoog S."/>
            <person name="Gorbushina A."/>
            <person name="Walker B."/>
            <person name="Young S.K."/>
            <person name="Zeng Q."/>
            <person name="Gargeya S."/>
            <person name="Fitzgerald M."/>
            <person name="Haas B."/>
            <person name="Abouelleil A."/>
            <person name="Allen A.W."/>
            <person name="Alvarado L."/>
            <person name="Arachchi H.M."/>
            <person name="Berlin A.M."/>
            <person name="Chapman S.B."/>
            <person name="Gainer-Dewar J."/>
            <person name="Goldberg J."/>
            <person name="Griggs A."/>
            <person name="Gujja S."/>
            <person name="Hansen M."/>
            <person name="Howarth C."/>
            <person name="Imamovic A."/>
            <person name="Ireland A."/>
            <person name="Larimer J."/>
            <person name="McCowan C."/>
            <person name="Murphy C."/>
            <person name="Pearson M."/>
            <person name="Poon T.W."/>
            <person name="Priest M."/>
            <person name="Roberts A."/>
            <person name="Saif S."/>
            <person name="Shea T."/>
            <person name="Sisk P."/>
            <person name="Sykes S."/>
            <person name="Wortman J."/>
            <person name="Nusbaum C."/>
            <person name="Birren B."/>
        </authorList>
    </citation>
    <scope>NUCLEOTIDE SEQUENCE [LARGE SCALE GENOMIC DNA]</scope>
    <source>
        <strain evidence="2 3">CBS 114405</strain>
    </source>
</reference>
<dbReference type="OrthoDB" id="4146306at2759"/>
<evidence type="ECO:0000313" key="3">
    <source>
        <dbReference type="Proteomes" id="UP000019473"/>
    </source>
</evidence>
<keyword evidence="3" id="KW-1185">Reference proteome</keyword>
<dbReference type="Proteomes" id="UP000019473">
    <property type="component" value="Unassembled WGS sequence"/>
</dbReference>
<name>W9VXN3_9EURO</name>
<proteinExistence type="predicted"/>
<gene>
    <name evidence="2" type="ORF">A1O7_04575</name>
</gene>
<dbReference type="STRING" id="1182544.W9VXN3"/>